<dbReference type="PANTHER" id="PTHR47371:SF3">
    <property type="entry name" value="PHOSPHOGLYCEROL TRANSFERASE I"/>
    <property type="match status" value="1"/>
</dbReference>
<keyword evidence="11" id="KW-0808">Transferase</keyword>
<dbReference type="InterPro" id="IPR017850">
    <property type="entry name" value="Alkaline_phosphatase_core_sf"/>
</dbReference>
<evidence type="ECO:0000256" key="7">
    <source>
        <dbReference type="PIRSR" id="PIRSR005091-2"/>
    </source>
</evidence>
<dbReference type="EMBL" id="VZCB01000101">
    <property type="protein sequence ID" value="MQN82307.1"/>
    <property type="molecule type" value="Genomic_DNA"/>
</dbReference>
<feature type="binding site" evidence="7">
    <location>
        <position position="462"/>
    </location>
    <ligand>
        <name>substrate</name>
    </ligand>
</feature>
<dbReference type="GO" id="GO:0046872">
    <property type="term" value="F:metal ion binding"/>
    <property type="evidence" value="ECO:0007669"/>
    <property type="project" value="UniProtKB-KW"/>
</dbReference>
<dbReference type="Pfam" id="PF00884">
    <property type="entry name" value="Sulfatase"/>
    <property type="match status" value="1"/>
</dbReference>
<feature type="binding site" evidence="8">
    <location>
        <position position="510"/>
    </location>
    <ligand>
        <name>Mn(2+)</name>
        <dbReference type="ChEBI" id="CHEBI:29035"/>
    </ligand>
</feature>
<keyword evidence="3 9" id="KW-0812">Transmembrane</keyword>
<dbReference type="RefSeq" id="WP_153126152.1">
    <property type="nucleotide sequence ID" value="NZ_VZCB01000101.1"/>
</dbReference>
<evidence type="ECO:0000256" key="8">
    <source>
        <dbReference type="PIRSR" id="PIRSR005091-3"/>
    </source>
</evidence>
<keyword evidence="11" id="KW-0378">Hydrolase</keyword>
<feature type="binding site" evidence="8">
    <location>
        <position position="343"/>
    </location>
    <ligand>
        <name>Mn(2+)</name>
        <dbReference type="ChEBI" id="CHEBI:29035"/>
    </ligand>
</feature>
<feature type="binding site" evidence="8">
    <location>
        <position position="303"/>
    </location>
    <ligand>
        <name>Mn(2+)</name>
        <dbReference type="ChEBI" id="CHEBI:29035"/>
    </ligand>
</feature>
<evidence type="ECO:0000256" key="3">
    <source>
        <dbReference type="ARBA" id="ARBA00022692"/>
    </source>
</evidence>
<feature type="transmembrane region" description="Helical" evidence="9">
    <location>
        <begin position="7"/>
        <end position="28"/>
    </location>
</feature>
<protein>
    <submittedName>
        <fullName evidence="11">Sulfatase-like hydrolase/transferase</fullName>
    </submittedName>
</protein>
<dbReference type="InterPro" id="IPR050448">
    <property type="entry name" value="OpgB/LTA_synthase_biosynth"/>
</dbReference>
<keyword evidence="2" id="KW-1003">Cell membrane</keyword>
<dbReference type="GO" id="GO:0016740">
    <property type="term" value="F:transferase activity"/>
    <property type="evidence" value="ECO:0007669"/>
    <property type="project" value="UniProtKB-KW"/>
</dbReference>
<comment type="caution">
    <text evidence="11">The sequence shown here is derived from an EMBL/GenBank/DDBJ whole genome shotgun (WGS) entry which is preliminary data.</text>
</comment>
<name>A0A6G1U4I1_9BACT</name>
<gene>
    <name evidence="11" type="ORF">F7D73_15455</name>
</gene>
<feature type="transmembrane region" description="Helical" evidence="9">
    <location>
        <begin position="87"/>
        <end position="110"/>
    </location>
</feature>
<keyword evidence="7" id="KW-0464">Manganese</keyword>
<dbReference type="InterPro" id="IPR000917">
    <property type="entry name" value="Sulfatase_N"/>
</dbReference>
<dbReference type="Gene3D" id="3.40.720.10">
    <property type="entry name" value="Alkaline Phosphatase, subunit A"/>
    <property type="match status" value="1"/>
</dbReference>
<feature type="domain" description="Sulfatase N-terminal" evidence="10">
    <location>
        <begin position="295"/>
        <end position="563"/>
    </location>
</feature>
<evidence type="ECO:0000256" key="6">
    <source>
        <dbReference type="PIRSR" id="PIRSR005091-1"/>
    </source>
</evidence>
<accession>A0A6G1U4I1</accession>
<dbReference type="PANTHER" id="PTHR47371">
    <property type="entry name" value="LIPOTEICHOIC ACID SYNTHASE"/>
    <property type="match status" value="1"/>
</dbReference>
<feature type="transmembrane region" description="Helical" evidence="9">
    <location>
        <begin position="130"/>
        <end position="156"/>
    </location>
</feature>
<dbReference type="AlphaFoldDB" id="A0A6G1U4I1"/>
<organism evidence="11 12">
    <name type="scientific">Segatella copri</name>
    <dbReference type="NCBI Taxonomy" id="165179"/>
    <lineage>
        <taxon>Bacteria</taxon>
        <taxon>Pseudomonadati</taxon>
        <taxon>Bacteroidota</taxon>
        <taxon>Bacteroidia</taxon>
        <taxon>Bacteroidales</taxon>
        <taxon>Prevotellaceae</taxon>
        <taxon>Segatella</taxon>
    </lineage>
</organism>
<evidence type="ECO:0000313" key="11">
    <source>
        <dbReference type="EMBL" id="MQN82307.1"/>
    </source>
</evidence>
<evidence type="ECO:0000256" key="2">
    <source>
        <dbReference type="ARBA" id="ARBA00022475"/>
    </source>
</evidence>
<reference evidence="11 12" key="1">
    <citation type="submission" date="2019-09" db="EMBL/GenBank/DDBJ databases">
        <title>Distinct polysaccharide growth profiles of human intestinal Prevotella copri isolates.</title>
        <authorList>
            <person name="Fehlner-Peach H."/>
            <person name="Magnabosco C."/>
            <person name="Raghavan V."/>
            <person name="Scher J.U."/>
            <person name="Tett A."/>
            <person name="Cox L.M."/>
            <person name="Gottsegen C."/>
            <person name="Watters A."/>
            <person name="Wiltshire- Gordon J.D."/>
            <person name="Segata N."/>
            <person name="Bonneau R."/>
            <person name="Littman D.R."/>
        </authorList>
    </citation>
    <scope>NUCLEOTIDE SEQUENCE [LARGE SCALE GENOMIC DNA]</scope>
    <source>
        <strain evidence="12">iA622</strain>
    </source>
</reference>
<sequence>MKQILSFIKTYVILVILFVAQKPLFLLLEKSSTAPQTINIWDYMPQVIWHGLSLDLGMAGYLSVIPGLLLLVSIWIRKKLVYPILNIYFGIVAFMGAFLFVLNLGLYPYWNFPLDSTPLFYFFTSPKDALASVSFLYIILAFLAILISAIGVWFILRVTIKKKTYRSRYTSYGFGDCRGGRRSSYDSDIERHRLRSSLILLVLTALLFLPIRGGVTVSTNNTGKAYFCQDAFLNHAAVNPMFSLFESLSHQEDFAAQYRYMDNAEADKLFKELVSSSDVNTYPLLNEEARKTGNPDILIVIMESFANDIMPSMGKVKNVAVQLDSIAQKSILFTRFYANSFRTDRGLVSILSGYPAQPTMSIMRYPAKTAQLPSIARSLAEAKNYQNAYYYGGDVDFANQRSYLVSQGYQKIISDADFPIEDKLSKWGVHDHIVAEKLLADLKKEQHVKHPMLRIFQTSSSHEPFDVPYSRLKDKRLNAFAYTDSVIGHLMREYSKLPRWKNTLVVLVPDHVGGYKEHLDNFDRSRYQIPLILTGGAIARPMKVALVGSQNDIAATLLGQLGVKHQDFLFSKNMMSDATPKFAFFDVPDAFGMVSEENSIIYDNKTQKIVYDQGRKGYNLKRGQAYLQKLYDDIASKK</sequence>
<dbReference type="CDD" id="cd16015">
    <property type="entry name" value="LTA_synthase"/>
    <property type="match status" value="1"/>
</dbReference>
<evidence type="ECO:0000259" key="10">
    <source>
        <dbReference type="Pfam" id="PF00884"/>
    </source>
</evidence>
<dbReference type="OrthoDB" id="9777768at2"/>
<proteinExistence type="predicted"/>
<evidence type="ECO:0000256" key="9">
    <source>
        <dbReference type="SAM" id="Phobius"/>
    </source>
</evidence>
<keyword evidence="5 9" id="KW-0472">Membrane</keyword>
<dbReference type="PIRSF" id="PIRSF005091">
    <property type="entry name" value="Mmb_sulf_HI1246"/>
    <property type="match status" value="1"/>
</dbReference>
<evidence type="ECO:0000256" key="4">
    <source>
        <dbReference type="ARBA" id="ARBA00022989"/>
    </source>
</evidence>
<dbReference type="InterPro" id="IPR012160">
    <property type="entry name" value="LtaS-like"/>
</dbReference>
<dbReference type="Proteomes" id="UP000480425">
    <property type="component" value="Unassembled WGS sequence"/>
</dbReference>
<feature type="active site" evidence="6">
    <location>
        <position position="343"/>
    </location>
</feature>
<comment type="subcellular location">
    <subcellularLocation>
        <location evidence="1">Cell membrane</location>
        <topology evidence="1">Multi-pass membrane protein</topology>
    </subcellularLocation>
</comment>
<dbReference type="GO" id="GO:0005886">
    <property type="term" value="C:plasma membrane"/>
    <property type="evidence" value="ECO:0007669"/>
    <property type="project" value="UniProtKB-SubCell"/>
</dbReference>
<dbReference type="GO" id="GO:0016787">
    <property type="term" value="F:hydrolase activity"/>
    <property type="evidence" value="ECO:0007669"/>
    <property type="project" value="UniProtKB-KW"/>
</dbReference>
<evidence type="ECO:0000313" key="12">
    <source>
        <dbReference type="Proteomes" id="UP000480425"/>
    </source>
</evidence>
<keyword evidence="4 9" id="KW-1133">Transmembrane helix</keyword>
<dbReference type="SUPFAM" id="SSF53649">
    <property type="entry name" value="Alkaline phosphatase-like"/>
    <property type="match status" value="1"/>
</dbReference>
<dbReference type="Gene3D" id="3.30.1120.80">
    <property type="match status" value="1"/>
</dbReference>
<evidence type="ECO:0000256" key="5">
    <source>
        <dbReference type="ARBA" id="ARBA00023136"/>
    </source>
</evidence>
<feature type="binding site" evidence="8">
    <location>
        <position position="511"/>
    </location>
    <ligand>
        <name>Mn(2+)</name>
        <dbReference type="ChEBI" id="CHEBI:29035"/>
    </ligand>
</feature>
<feature type="transmembrane region" description="Helical" evidence="9">
    <location>
        <begin position="48"/>
        <end position="75"/>
    </location>
</feature>
<feature type="transmembrane region" description="Helical" evidence="9">
    <location>
        <begin position="198"/>
        <end position="215"/>
    </location>
</feature>
<keyword evidence="7" id="KW-0479">Metal-binding</keyword>
<evidence type="ECO:0000256" key="1">
    <source>
        <dbReference type="ARBA" id="ARBA00004651"/>
    </source>
</evidence>